<accession>A0A1U7IGE4</accession>
<protein>
    <submittedName>
        <fullName evidence="1">Uncharacterized protein</fullName>
    </submittedName>
</protein>
<name>A0A1U7IGE4_9CYAN</name>
<dbReference type="AlphaFoldDB" id="A0A1U7IGE4"/>
<dbReference type="OrthoDB" id="494777at2"/>
<dbReference type="RefSeq" id="WP_073594843.1">
    <property type="nucleotide sequence ID" value="NZ_MRCE01000017.1"/>
</dbReference>
<proteinExistence type="predicted"/>
<dbReference type="Proteomes" id="UP000185860">
    <property type="component" value="Unassembled WGS sequence"/>
</dbReference>
<evidence type="ECO:0000313" key="1">
    <source>
        <dbReference type="EMBL" id="OKH36162.1"/>
    </source>
</evidence>
<evidence type="ECO:0000313" key="2">
    <source>
        <dbReference type="Proteomes" id="UP000185860"/>
    </source>
</evidence>
<reference evidence="1 2" key="1">
    <citation type="submission" date="2016-11" db="EMBL/GenBank/DDBJ databases">
        <title>Draft Genome Sequences of Nine Cyanobacterial Strains from Diverse Habitats.</title>
        <authorList>
            <person name="Zhu T."/>
            <person name="Hou S."/>
            <person name="Lu X."/>
            <person name="Hess W.R."/>
        </authorList>
    </citation>
    <scope>NUCLEOTIDE SEQUENCE [LARGE SCALE GENOMIC DNA]</scope>
    <source>
        <strain evidence="1 2">IAM M-71</strain>
    </source>
</reference>
<sequence>MAKIRVGNTVIKSNDEVTNKHSNLFTEYGRKKINEFLLTSSKDFRVIFDMLWDNYQVQPTIFFDSAFRKVLEESQSFKNFILAVYFHRSLSRTQIPFDQFYLPLIKNCYENYQIQRETGARGWIVGAFHYLIATYPKYGNFLSELIHSLDVTENINSDRFIYVDEHVALTYNQDRKNKGLGELLFAARNSEGLWSFNKTDVFVPVKSLRQAKNALANYQGKSRKGELIGNDSIRFCKSLGLEIRENYAYMPNYQESKSYRGKGFK</sequence>
<comment type="caution">
    <text evidence="1">The sequence shown here is derived from an EMBL/GenBank/DDBJ whole genome shotgun (WGS) entry which is preliminary data.</text>
</comment>
<dbReference type="STRING" id="454136.NIES2119_17735"/>
<organism evidence="1 2">
    <name type="scientific">[Phormidium ambiguum] IAM M-71</name>
    <dbReference type="NCBI Taxonomy" id="454136"/>
    <lineage>
        <taxon>Bacteria</taxon>
        <taxon>Bacillati</taxon>
        <taxon>Cyanobacteriota</taxon>
        <taxon>Cyanophyceae</taxon>
        <taxon>Oscillatoriophycideae</taxon>
        <taxon>Aerosakkonematales</taxon>
        <taxon>Aerosakkonemataceae</taxon>
        <taxon>Floridanema</taxon>
    </lineage>
</organism>
<dbReference type="EMBL" id="MRCE01000017">
    <property type="protein sequence ID" value="OKH36162.1"/>
    <property type="molecule type" value="Genomic_DNA"/>
</dbReference>
<gene>
    <name evidence="1" type="ORF">NIES2119_17735</name>
</gene>